<evidence type="ECO:0000313" key="3">
    <source>
        <dbReference type="Proteomes" id="UP001521785"/>
    </source>
</evidence>
<organism evidence="2 3">
    <name type="scientific">Paraconiothyrium brasiliense</name>
    <dbReference type="NCBI Taxonomy" id="300254"/>
    <lineage>
        <taxon>Eukaryota</taxon>
        <taxon>Fungi</taxon>
        <taxon>Dikarya</taxon>
        <taxon>Ascomycota</taxon>
        <taxon>Pezizomycotina</taxon>
        <taxon>Dothideomycetes</taxon>
        <taxon>Pleosporomycetidae</taxon>
        <taxon>Pleosporales</taxon>
        <taxon>Massarineae</taxon>
        <taxon>Didymosphaeriaceae</taxon>
        <taxon>Paraconiothyrium</taxon>
    </lineage>
</organism>
<dbReference type="SUPFAM" id="SSF81383">
    <property type="entry name" value="F-box domain"/>
    <property type="match status" value="1"/>
</dbReference>
<dbReference type="InterPro" id="IPR036047">
    <property type="entry name" value="F-box-like_dom_sf"/>
</dbReference>
<protein>
    <submittedName>
        <fullName evidence="2">Protein-lysine N-methyltransferase efm4</fullName>
    </submittedName>
</protein>
<dbReference type="Gene3D" id="3.80.10.10">
    <property type="entry name" value="Ribonuclease Inhibitor"/>
    <property type="match status" value="1"/>
</dbReference>
<evidence type="ECO:0000259" key="1">
    <source>
        <dbReference type="PROSITE" id="PS50181"/>
    </source>
</evidence>
<name>A0ABR3R839_9PLEO</name>
<reference evidence="2 3" key="1">
    <citation type="submission" date="2024-02" db="EMBL/GenBank/DDBJ databases">
        <title>De novo assembly and annotation of 12 fungi associated with fruit tree decline syndrome in Ontario, Canada.</title>
        <authorList>
            <person name="Sulman M."/>
            <person name="Ellouze W."/>
            <person name="Ilyukhin E."/>
        </authorList>
    </citation>
    <scope>NUCLEOTIDE SEQUENCE [LARGE SCALE GENOMIC DNA]</scope>
    <source>
        <strain evidence="2 3">M42-189</strain>
    </source>
</reference>
<evidence type="ECO:0000313" key="2">
    <source>
        <dbReference type="EMBL" id="KAL1600601.1"/>
    </source>
</evidence>
<dbReference type="Pfam" id="PF00646">
    <property type="entry name" value="F-box"/>
    <property type="match status" value="1"/>
</dbReference>
<dbReference type="Proteomes" id="UP001521785">
    <property type="component" value="Unassembled WGS sequence"/>
</dbReference>
<dbReference type="EMBL" id="JAKJXO020000009">
    <property type="protein sequence ID" value="KAL1600601.1"/>
    <property type="molecule type" value="Genomic_DNA"/>
</dbReference>
<accession>A0ABR3R839</accession>
<dbReference type="CDD" id="cd09917">
    <property type="entry name" value="F-box_SF"/>
    <property type="match status" value="1"/>
</dbReference>
<feature type="domain" description="F-box" evidence="1">
    <location>
        <begin position="2"/>
        <end position="52"/>
    </location>
</feature>
<comment type="caution">
    <text evidence="2">The sequence shown here is derived from an EMBL/GenBank/DDBJ whole genome shotgun (WGS) entry which is preliminary data.</text>
</comment>
<keyword evidence="3" id="KW-1185">Reference proteome</keyword>
<sequence>MTSKMERLPQELVDLIYLYISHADRCALRLVSKQLYFLTLTNFGNTVFFKRVTTLGVASLNQLLQASGHAQFSGCVTLLDVKLLNYEDYDNLVKIDRVGIYPPPKRLPRVPQVKTGDIRQESKLLEYMRTQQDPTAVIHPLARALKRFRNLKTIRLRVNGLTLYGNLHILAEDEVYQSFMSACFRAVLEAIVRSGVKLQEFTLIKGNSVRPMSKSANLDYRAFALSFPLFQSLGNAFSGLKSLRLSIRTDPKTDSRSQGWEIGVKDFITTTSALETLTLCMDPIDCKPHFRATMMRSICRSVNLPMLKSLQLYGCAMDELDLVTLMKTHAPTLRRLLISDAELRSGTWRSILNLLKNDLGLEYLRFQYLQQIPQSIRWFAEDTKQTGKLIIDATKSGDKNYMNEKLSQAMSSLAAAIQAWEISGL</sequence>
<dbReference type="InterPro" id="IPR032675">
    <property type="entry name" value="LRR_dom_sf"/>
</dbReference>
<dbReference type="InterPro" id="IPR001810">
    <property type="entry name" value="F-box_dom"/>
</dbReference>
<gene>
    <name evidence="2" type="primary">EFM4_1</name>
    <name evidence="2" type="ORF">SLS60_006987</name>
</gene>
<proteinExistence type="predicted"/>
<dbReference type="SUPFAM" id="SSF52047">
    <property type="entry name" value="RNI-like"/>
    <property type="match status" value="1"/>
</dbReference>
<dbReference type="PROSITE" id="PS50181">
    <property type="entry name" value="FBOX"/>
    <property type="match status" value="1"/>
</dbReference>